<comment type="caution">
    <text evidence="1">The sequence shown here is derived from an EMBL/GenBank/DDBJ whole genome shotgun (WGS) entry which is preliminary data.</text>
</comment>
<reference evidence="2" key="1">
    <citation type="journal article" date="2019" name="Int. J. Syst. Evol. Microbiol.">
        <title>The Global Catalogue of Microorganisms (GCM) 10K type strain sequencing project: providing services to taxonomists for standard genome sequencing and annotation.</title>
        <authorList>
            <consortium name="The Broad Institute Genomics Platform"/>
            <consortium name="The Broad Institute Genome Sequencing Center for Infectious Disease"/>
            <person name="Wu L."/>
            <person name="Ma J."/>
        </authorList>
    </citation>
    <scope>NUCLEOTIDE SEQUENCE [LARGE SCALE GENOMIC DNA]</scope>
    <source>
        <strain evidence="2">CGMCC 1.12606</strain>
    </source>
</reference>
<protein>
    <submittedName>
        <fullName evidence="1">Uncharacterized protein</fullName>
    </submittedName>
</protein>
<dbReference type="Proteomes" id="UP000625780">
    <property type="component" value="Unassembled WGS sequence"/>
</dbReference>
<dbReference type="RefSeq" id="WP_188370662.1">
    <property type="nucleotide sequence ID" value="NZ_BMFH01000001.1"/>
</dbReference>
<name>A0ABQ1R1W7_9FLAO</name>
<organism evidence="1 2">
    <name type="scientific">Muriicola marianensis</name>
    <dbReference type="NCBI Taxonomy" id="1324801"/>
    <lineage>
        <taxon>Bacteria</taxon>
        <taxon>Pseudomonadati</taxon>
        <taxon>Bacteroidota</taxon>
        <taxon>Flavobacteriia</taxon>
        <taxon>Flavobacteriales</taxon>
        <taxon>Flavobacteriaceae</taxon>
        <taxon>Muriicola</taxon>
    </lineage>
</organism>
<keyword evidence="2" id="KW-1185">Reference proteome</keyword>
<proteinExistence type="predicted"/>
<evidence type="ECO:0000313" key="2">
    <source>
        <dbReference type="Proteomes" id="UP000625780"/>
    </source>
</evidence>
<accession>A0ABQ1R1W7</accession>
<evidence type="ECO:0000313" key="1">
    <source>
        <dbReference type="EMBL" id="GGD54442.1"/>
    </source>
</evidence>
<dbReference type="EMBL" id="BMFH01000001">
    <property type="protein sequence ID" value="GGD54442.1"/>
    <property type="molecule type" value="Genomic_DNA"/>
</dbReference>
<gene>
    <name evidence="1" type="ORF">GCM10011361_21350</name>
</gene>
<sequence length="203" mass="23134">MNKLFILCGMVFLGITSTPQSPETIESESFETLSPVTLKATWKQDQVGHLNLKSKVCEETVYAEDLDVASILYEEDEEPIELGFDTREYLPENFNPYVTYVDFSAIPYIEGEEEEVFPGTLMALLPEGFNAYAAPVDVMNVSYIEEEDLDLGFDTSEWLPEGFDPYFRDLDLDTIVYIEEGEDLDLGFDTSLYLPKDFDPYSL</sequence>